<gene>
    <name evidence="1" type="ORF">FCI23_54330</name>
</gene>
<sequence length="103" mass="12221">MVLRLPYLAVSRVFALMRLLPMTDIDKDIEILTLRHQLAVLQRQIDRPRFTAADRVFLVALLHRLPRARLGQFRLIVSPDTILRWHRDLMRRRHGVQAVHPDQ</sequence>
<dbReference type="OrthoDB" id="1551204at2"/>
<protein>
    <recommendedName>
        <fullName evidence="3">Integrase</fullName>
    </recommendedName>
</protein>
<dbReference type="EMBL" id="SUMC01000246">
    <property type="protein sequence ID" value="TJZ93615.1"/>
    <property type="molecule type" value="Genomic_DNA"/>
</dbReference>
<comment type="caution">
    <text evidence="1">The sequence shown here is derived from an EMBL/GenBank/DDBJ whole genome shotgun (WGS) entry which is preliminary data.</text>
</comment>
<dbReference type="Proteomes" id="UP000305778">
    <property type="component" value="Unassembled WGS sequence"/>
</dbReference>
<proteinExistence type="predicted"/>
<evidence type="ECO:0000313" key="1">
    <source>
        <dbReference type="EMBL" id="TJZ93615.1"/>
    </source>
</evidence>
<evidence type="ECO:0008006" key="3">
    <source>
        <dbReference type="Google" id="ProtNLM"/>
    </source>
</evidence>
<dbReference type="AlphaFoldDB" id="A0A4U0REB1"/>
<reference evidence="1 2" key="1">
    <citation type="submission" date="2019-04" db="EMBL/GenBank/DDBJ databases">
        <title>Streptomyces oryziradicis sp. nov., a novel actinomycete isolated from rhizosphere soil of rice (Oryza sativa L.).</title>
        <authorList>
            <person name="Li C."/>
        </authorList>
    </citation>
    <scope>NUCLEOTIDE SEQUENCE [LARGE SCALE GENOMIC DNA]</scope>
    <source>
        <strain evidence="1 2">NEAU-C40</strain>
    </source>
</reference>
<keyword evidence="2" id="KW-1185">Reference proteome</keyword>
<organism evidence="1 2">
    <name type="scientific">Actinacidiphila oryziradicis</name>
    <dbReference type="NCBI Taxonomy" id="2571141"/>
    <lineage>
        <taxon>Bacteria</taxon>
        <taxon>Bacillati</taxon>
        <taxon>Actinomycetota</taxon>
        <taxon>Actinomycetes</taxon>
        <taxon>Kitasatosporales</taxon>
        <taxon>Streptomycetaceae</taxon>
        <taxon>Actinacidiphila</taxon>
    </lineage>
</organism>
<evidence type="ECO:0000313" key="2">
    <source>
        <dbReference type="Proteomes" id="UP000305778"/>
    </source>
</evidence>
<accession>A0A4U0REB1</accession>
<name>A0A4U0REB1_9ACTN</name>